<feature type="compositionally biased region" description="Basic and acidic residues" evidence="1">
    <location>
        <begin position="519"/>
        <end position="531"/>
    </location>
</feature>
<feature type="region of interest" description="Disordered" evidence="1">
    <location>
        <begin position="1057"/>
        <end position="1090"/>
    </location>
</feature>
<feature type="region of interest" description="Disordered" evidence="1">
    <location>
        <begin position="604"/>
        <end position="632"/>
    </location>
</feature>
<dbReference type="GO" id="GO:0032053">
    <property type="term" value="P:ciliary basal body organization"/>
    <property type="evidence" value="ECO:0007669"/>
    <property type="project" value="TreeGrafter"/>
</dbReference>
<dbReference type="AlphaFoldDB" id="A0A5C6MZX5"/>
<dbReference type="InterPro" id="IPR033207">
    <property type="entry name" value="CCP110"/>
</dbReference>
<organism evidence="2 3">
    <name type="scientific">Takifugu flavidus</name>
    <name type="common">sansaifugu</name>
    <dbReference type="NCBI Taxonomy" id="433684"/>
    <lineage>
        <taxon>Eukaryota</taxon>
        <taxon>Metazoa</taxon>
        <taxon>Chordata</taxon>
        <taxon>Craniata</taxon>
        <taxon>Vertebrata</taxon>
        <taxon>Euteleostomi</taxon>
        <taxon>Actinopterygii</taxon>
        <taxon>Neopterygii</taxon>
        <taxon>Teleostei</taxon>
        <taxon>Neoteleostei</taxon>
        <taxon>Acanthomorphata</taxon>
        <taxon>Eupercaria</taxon>
        <taxon>Tetraodontiformes</taxon>
        <taxon>Tetradontoidea</taxon>
        <taxon>Tetraodontidae</taxon>
        <taxon>Takifugu</taxon>
    </lineage>
</organism>
<evidence type="ECO:0000256" key="1">
    <source>
        <dbReference type="SAM" id="MobiDB-lite"/>
    </source>
</evidence>
<reference evidence="2 3" key="1">
    <citation type="submission" date="2019-04" db="EMBL/GenBank/DDBJ databases">
        <title>Chromosome genome assembly for Takifugu flavidus.</title>
        <authorList>
            <person name="Xiao S."/>
        </authorList>
    </citation>
    <scope>NUCLEOTIDE SEQUENCE [LARGE SCALE GENOMIC DNA]</scope>
    <source>
        <strain evidence="2">HTHZ2018</strain>
        <tissue evidence="2">Muscle</tissue>
    </source>
</reference>
<feature type="compositionally biased region" description="Basic and acidic residues" evidence="1">
    <location>
        <begin position="470"/>
        <end position="488"/>
    </location>
</feature>
<dbReference type="PANTHER" id="PTHR13594">
    <property type="entry name" value="CENTRIOLAR COILED-COIL PROTEIN OF 110 KDA"/>
    <property type="match status" value="1"/>
</dbReference>
<feature type="compositionally biased region" description="Basic and acidic residues" evidence="1">
    <location>
        <begin position="497"/>
        <end position="512"/>
    </location>
</feature>
<evidence type="ECO:0000313" key="2">
    <source>
        <dbReference type="EMBL" id="TWW59591.1"/>
    </source>
</evidence>
<sequence>MEDFDTFVQRCVSCLSKKNDTKKPPSTTSVIRFYGQPILPPLLTEAQRAEMQQHREEAQTAAVHRRTKASAQLASVQATRQREQLCRAPTLEGLRHESETDETSLLSPDSGGGSVLGDGPFTGTNEHLLFSSPPEDKGNDESRLSAAECERHLFSPARGRDEDHNFDRHGGSSDNPDFSEALSTNHSPAADLHTGQEPTENKSEHNVDLGEGQRSLRPFSELLQEGEGKNDGLLLPATESLLVPESKEHYGASVPPLEVTTHSALCATPQPEYQEKCLIDQQVSHPDGCHGHQPAVCDHLENTTSVSRGSEGKERHVFVSSEGADDVGSLFQHSPSNTIAKTPNIICYPPLDGGELERSGLESWFGYGFVISKGISHSLVMPDPLADGKCDPHLYSAESKGDPPLASVINHNKDPNPESLQSLTTPQSPTVQRAPAVTQADKAKPHCINLQALLKRSQEYRQHQKMLRNKGKDREVQVKTRDLARARADQQSLSKGGRPETTDEGKPKEKKSTFIPGAETKESWEKHKTTETRFLCNLTRSENTQAQEDGHAQGIRENPEETTVKNDAASISQEVAMTPKHTSPSPQQHPKGARKYHMTRAATFSHGPDYRKSGSTKGSRQLGESRLGNKEQQVNKVPLDHRDGSAPALRAVDPVTVSVLPKHPATISPHIDLIETSLCGLKAQILDLESTLKENLEDRSPDDSDVNLELGYIKGTERARVLQSDCAPGQDGLSHGVTDSDPKCLRRQLLKEMMDAEENPGPEASDGEEDPPVIGRKGPQLVSSDKEGPVKTLDTEEAMQSRAHEEEPLTGKGGPHEAQQDRIAEVSQNVSSETGVSAPLLVLCHTGEHPEEDEATVGCHGGQPEGHPSLELRFTPETGEEFQGRGPALALSPGGPTWISVGPGCQKCVQVLGKQSAAHWPHGDASRDGREQPAAVHGAGAQSLLEEHGEQQEERLQPGFTPPQRFRPLLLAAAKGFLTRRLLKTQRVKKLVDATRDMQQLLNTLQQPNSLRKEIVTLKALLHLNAARSEISDIFFDMSTGARMQIISQDRELIHNRELRRKSVEPGGPRKRSCLSAATQKSLEEKRERL</sequence>
<feature type="compositionally biased region" description="Polar residues" evidence="1">
    <location>
        <begin position="69"/>
        <end position="79"/>
    </location>
</feature>
<feature type="region of interest" description="Disordered" evidence="1">
    <location>
        <begin position="460"/>
        <end position="564"/>
    </location>
</feature>
<feature type="compositionally biased region" description="Basic and acidic residues" evidence="1">
    <location>
        <begin position="802"/>
        <end position="824"/>
    </location>
</feature>
<dbReference type="PANTHER" id="PTHR13594:SF2">
    <property type="entry name" value="SI:CH73-100L22.3"/>
    <property type="match status" value="1"/>
</dbReference>
<feature type="region of interest" description="Disordered" evidence="1">
    <location>
        <begin position="392"/>
        <end position="430"/>
    </location>
</feature>
<feature type="compositionally biased region" description="Basic and acidic residues" evidence="1">
    <location>
        <begin position="134"/>
        <end position="171"/>
    </location>
</feature>
<dbReference type="Proteomes" id="UP000324091">
    <property type="component" value="Chromosome 6"/>
</dbReference>
<gene>
    <name evidence="2" type="ORF">D4764_06G0011210</name>
</gene>
<proteinExistence type="predicted"/>
<feature type="region of interest" description="Disordered" evidence="1">
    <location>
        <begin position="919"/>
        <end position="941"/>
    </location>
</feature>
<dbReference type="Pfam" id="PF16025">
    <property type="entry name" value="CaM_bind"/>
    <property type="match status" value="1"/>
</dbReference>
<name>A0A5C6MZX5_9TELE</name>
<feature type="compositionally biased region" description="Polar residues" evidence="1">
    <location>
        <begin position="418"/>
        <end position="430"/>
    </location>
</feature>
<dbReference type="EMBL" id="RHFK02000019">
    <property type="protein sequence ID" value="TWW59591.1"/>
    <property type="molecule type" value="Genomic_DNA"/>
</dbReference>
<feature type="compositionally biased region" description="Basic and acidic residues" evidence="1">
    <location>
        <begin position="921"/>
        <end position="931"/>
    </location>
</feature>
<feature type="region of interest" description="Disordered" evidence="1">
    <location>
        <begin position="756"/>
        <end position="832"/>
    </location>
</feature>
<dbReference type="GO" id="GO:0005814">
    <property type="term" value="C:centriole"/>
    <property type="evidence" value="ECO:0007669"/>
    <property type="project" value="InterPro"/>
</dbReference>
<feature type="region of interest" description="Disordered" evidence="1">
    <location>
        <begin position="52"/>
        <end position="212"/>
    </location>
</feature>
<feature type="compositionally biased region" description="Basic and acidic residues" evidence="1">
    <location>
        <begin position="199"/>
        <end position="208"/>
    </location>
</feature>
<accession>A0A5C6MZX5</accession>
<feature type="compositionally biased region" description="Polar residues" evidence="1">
    <location>
        <begin position="538"/>
        <end position="547"/>
    </location>
</feature>
<dbReference type="GO" id="GO:1903723">
    <property type="term" value="P:negative regulation of centriole elongation"/>
    <property type="evidence" value="ECO:0007669"/>
    <property type="project" value="TreeGrafter"/>
</dbReference>
<dbReference type="GO" id="GO:0032465">
    <property type="term" value="P:regulation of cytokinesis"/>
    <property type="evidence" value="ECO:0007669"/>
    <property type="project" value="InterPro"/>
</dbReference>
<protein>
    <submittedName>
        <fullName evidence="2">Centriolar coiled-coil protein of 110 kDa</fullName>
    </submittedName>
</protein>
<evidence type="ECO:0000313" key="3">
    <source>
        <dbReference type="Proteomes" id="UP000324091"/>
    </source>
</evidence>
<feature type="compositionally biased region" description="Polar residues" evidence="1">
    <location>
        <begin position="172"/>
        <end position="187"/>
    </location>
</feature>
<dbReference type="GO" id="GO:0007099">
    <property type="term" value="P:centriole replication"/>
    <property type="evidence" value="ECO:0007669"/>
    <property type="project" value="InterPro"/>
</dbReference>
<feature type="compositionally biased region" description="Acidic residues" evidence="1">
    <location>
        <begin position="756"/>
        <end position="771"/>
    </location>
</feature>
<keyword evidence="3" id="KW-1185">Reference proteome</keyword>
<comment type="caution">
    <text evidence="2">The sequence shown here is derived from an EMBL/GenBank/DDBJ whole genome shotgun (WGS) entry which is preliminary data.</text>
</comment>